<feature type="domain" description="Spore germination GerAC-like C-terminal" evidence="8">
    <location>
        <begin position="199"/>
        <end position="371"/>
    </location>
</feature>
<evidence type="ECO:0000313" key="10">
    <source>
        <dbReference type="EMBL" id="QDX95416.1"/>
    </source>
</evidence>
<dbReference type="Proteomes" id="UP000319432">
    <property type="component" value="Chromosome"/>
</dbReference>
<dbReference type="PANTHER" id="PTHR35789">
    <property type="entry name" value="SPORE GERMINATION PROTEIN B3"/>
    <property type="match status" value="1"/>
</dbReference>
<keyword evidence="5" id="KW-0472">Membrane</keyword>
<keyword evidence="6" id="KW-0564">Palmitate</keyword>
<organism evidence="10 11">
    <name type="scientific">Brevibacillus laterosporus</name>
    <name type="common">Bacillus laterosporus</name>
    <dbReference type="NCBI Taxonomy" id="1465"/>
    <lineage>
        <taxon>Bacteria</taxon>
        <taxon>Bacillati</taxon>
        <taxon>Bacillota</taxon>
        <taxon>Bacilli</taxon>
        <taxon>Bacillales</taxon>
        <taxon>Paenibacillaceae</taxon>
        <taxon>Brevibacillus</taxon>
    </lineage>
</organism>
<name>A0A502IS38_BRELA</name>
<dbReference type="OrthoDB" id="2694406at2"/>
<protein>
    <submittedName>
        <fullName evidence="10">Ger(X)C family spore germination protein</fullName>
    </submittedName>
</protein>
<comment type="subcellular location">
    <subcellularLocation>
        <location evidence="1">Membrane</location>
        <topology evidence="1">Lipid-anchor</topology>
    </subcellularLocation>
</comment>
<evidence type="ECO:0000256" key="7">
    <source>
        <dbReference type="ARBA" id="ARBA00023288"/>
    </source>
</evidence>
<keyword evidence="4" id="KW-0732">Signal</keyword>
<dbReference type="AlphaFoldDB" id="A0A502IS38"/>
<dbReference type="Gene3D" id="3.30.300.210">
    <property type="entry name" value="Nutrient germinant receptor protein C, domain 3"/>
    <property type="match status" value="1"/>
</dbReference>
<accession>A0A502IS38</accession>
<dbReference type="GO" id="GO:0016020">
    <property type="term" value="C:membrane"/>
    <property type="evidence" value="ECO:0007669"/>
    <property type="project" value="UniProtKB-SubCell"/>
</dbReference>
<feature type="domain" description="Spore germination protein N-terminal" evidence="9">
    <location>
        <begin position="22"/>
        <end position="189"/>
    </location>
</feature>
<reference evidence="10 11" key="1">
    <citation type="submission" date="2018-11" db="EMBL/GenBank/DDBJ databases">
        <title>Phylogenetic determinants of toxin gene distribution in genomes of Brevibacillus laterosporus.</title>
        <authorList>
            <person name="Glare T.R."/>
            <person name="Durrant A."/>
            <person name="Berry C."/>
            <person name="Palma L."/>
            <person name="Ormskirk M."/>
            <person name="Cox M.O."/>
        </authorList>
    </citation>
    <scope>NUCLEOTIDE SEQUENCE [LARGE SCALE GENOMIC DNA]</scope>
    <source>
        <strain evidence="10 11">1821L</strain>
    </source>
</reference>
<dbReference type="Pfam" id="PF25198">
    <property type="entry name" value="Spore_GerAC_N"/>
    <property type="match status" value="1"/>
</dbReference>
<evidence type="ECO:0000313" key="11">
    <source>
        <dbReference type="Proteomes" id="UP000319432"/>
    </source>
</evidence>
<dbReference type="NCBIfam" id="TIGR02887">
    <property type="entry name" value="spore_ger_x_C"/>
    <property type="match status" value="1"/>
</dbReference>
<dbReference type="EMBL" id="CP033464">
    <property type="protein sequence ID" value="QDX95416.1"/>
    <property type="molecule type" value="Genomic_DNA"/>
</dbReference>
<evidence type="ECO:0000256" key="3">
    <source>
        <dbReference type="ARBA" id="ARBA00022544"/>
    </source>
</evidence>
<gene>
    <name evidence="10" type="ORF">EEL30_25960</name>
</gene>
<dbReference type="InterPro" id="IPR038501">
    <property type="entry name" value="Spore_GerAC_C_sf"/>
</dbReference>
<evidence type="ECO:0000256" key="2">
    <source>
        <dbReference type="ARBA" id="ARBA00007886"/>
    </source>
</evidence>
<sequence length="374" mass="43192">MMHRVRQMIIVFLLVCLTGCYDQHELEKVTLALTVGLDLDQKNNLLVYQRSPVFSREAKTKTEKYGILATTIQQSYTNFDAVDTAYTEGGKTQSLLMSKRLLQNKRVFPYLDVLYRDPKNATSLRMIAVEGPVSDIINFDPVDKPRLSLFLAQLVDTAVHRHITQKVTLRQFHYMTTEKGMTPFMSEVKKEKKEVRVLGTALLDKRGYYRASLNLRESALLDLLRNNQKEPYTFTIPVHFPDSEDNSRKKNITLATTLKKQTVNTMYEQGVFQFDINMKLTAAITERTFRLNLESEKEKKKIEAMIEKEINKQVAALLTKLQRHQVDPIGLGLYARAYQYKEWKNVQEIWPATFSKASLRFSAHVDIKNIGALK</sequence>
<evidence type="ECO:0000259" key="8">
    <source>
        <dbReference type="Pfam" id="PF05504"/>
    </source>
</evidence>
<dbReference type="PANTHER" id="PTHR35789:SF1">
    <property type="entry name" value="SPORE GERMINATION PROTEIN B3"/>
    <property type="match status" value="1"/>
</dbReference>
<dbReference type="InterPro" id="IPR046953">
    <property type="entry name" value="Spore_GerAC-like_C"/>
</dbReference>
<dbReference type="GO" id="GO:0009847">
    <property type="term" value="P:spore germination"/>
    <property type="evidence" value="ECO:0007669"/>
    <property type="project" value="InterPro"/>
</dbReference>
<keyword evidence="3" id="KW-0309">Germination</keyword>
<comment type="similarity">
    <text evidence="2">Belongs to the GerABKC lipoprotein family.</text>
</comment>
<evidence type="ECO:0000256" key="4">
    <source>
        <dbReference type="ARBA" id="ARBA00022729"/>
    </source>
</evidence>
<evidence type="ECO:0000259" key="9">
    <source>
        <dbReference type="Pfam" id="PF25198"/>
    </source>
</evidence>
<dbReference type="InterPro" id="IPR008844">
    <property type="entry name" value="Spore_GerAC-like"/>
</dbReference>
<dbReference type="Pfam" id="PF05504">
    <property type="entry name" value="Spore_GerAC"/>
    <property type="match status" value="1"/>
</dbReference>
<keyword evidence="11" id="KW-1185">Reference proteome</keyword>
<keyword evidence="7" id="KW-0449">Lipoprotein</keyword>
<evidence type="ECO:0000256" key="6">
    <source>
        <dbReference type="ARBA" id="ARBA00023139"/>
    </source>
</evidence>
<proteinExistence type="inferred from homology"/>
<dbReference type="InterPro" id="IPR057336">
    <property type="entry name" value="GerAC_N"/>
</dbReference>
<evidence type="ECO:0000256" key="5">
    <source>
        <dbReference type="ARBA" id="ARBA00023136"/>
    </source>
</evidence>
<evidence type="ECO:0000256" key="1">
    <source>
        <dbReference type="ARBA" id="ARBA00004635"/>
    </source>
</evidence>